<gene>
    <name evidence="2" type="ORF">Cop2CBH44_14740</name>
</gene>
<reference evidence="3" key="1">
    <citation type="submission" date="2020-07" db="EMBL/GenBank/DDBJ databases">
        <title>Complete genome sequencing of Coprobacter sp. strain 2CBH44.</title>
        <authorList>
            <person name="Sakamoto M."/>
            <person name="Murakami T."/>
            <person name="Mori H."/>
        </authorList>
    </citation>
    <scope>NUCLEOTIDE SEQUENCE [LARGE SCALE GENOMIC DNA]</scope>
    <source>
        <strain evidence="3">2CBH44</strain>
    </source>
</reference>
<dbReference type="SUPFAM" id="SSF51556">
    <property type="entry name" value="Metallo-dependent hydrolases"/>
    <property type="match status" value="1"/>
</dbReference>
<evidence type="ECO:0000259" key="1">
    <source>
        <dbReference type="Pfam" id="PF01979"/>
    </source>
</evidence>
<feature type="domain" description="Amidohydrolase-related" evidence="1">
    <location>
        <begin position="56"/>
        <end position="413"/>
    </location>
</feature>
<dbReference type="InterPro" id="IPR011059">
    <property type="entry name" value="Metal-dep_hydrolase_composite"/>
</dbReference>
<dbReference type="InterPro" id="IPR006680">
    <property type="entry name" value="Amidohydro-rel"/>
</dbReference>
<evidence type="ECO:0000313" key="2">
    <source>
        <dbReference type="EMBL" id="BCI63121.1"/>
    </source>
</evidence>
<dbReference type="InterPro" id="IPR057744">
    <property type="entry name" value="OTAase-like"/>
</dbReference>
<name>A0A7G1HX88_9BACT</name>
<accession>A0A7G1HX88</accession>
<dbReference type="GO" id="GO:0016810">
    <property type="term" value="F:hydrolase activity, acting on carbon-nitrogen (but not peptide) bonds"/>
    <property type="evidence" value="ECO:0007669"/>
    <property type="project" value="InterPro"/>
</dbReference>
<dbReference type="EMBL" id="AP023322">
    <property type="protein sequence ID" value="BCI63121.1"/>
    <property type="molecule type" value="Genomic_DNA"/>
</dbReference>
<protein>
    <submittedName>
        <fullName evidence="2">Hydrolase</fullName>
    </submittedName>
</protein>
<keyword evidence="3" id="KW-1185">Reference proteome</keyword>
<dbReference type="Proteomes" id="UP000594042">
    <property type="component" value="Chromosome"/>
</dbReference>
<dbReference type="KEGG" id="copr:Cop2CBH44_14740"/>
<proteinExistence type="predicted"/>
<dbReference type="PANTHER" id="PTHR43135:SF3">
    <property type="entry name" value="ALPHA-D-RIBOSE 1-METHYLPHOSPHONATE 5-TRIPHOSPHATE DIPHOSPHATASE"/>
    <property type="match status" value="1"/>
</dbReference>
<dbReference type="CDD" id="cd01299">
    <property type="entry name" value="Met_dep_hydrolase_A"/>
    <property type="match status" value="1"/>
</dbReference>
<sequence length="419" mass="46493">MANSSILINDVLVFNGCNKDVFRANIFVEDSLIRKISEQDIIVPEDTLIIDGKGKFLMPGLIDAHWHTFMSSNTMIDLLTADSAYTQIKAIKEAENTLLRGFTTVRDAGGPVFGIKRAIDEQILPGPRIYPCGAIISQTGGHGDFRAVYEEPRPFDCCKLSHTEEIGAAIIADGVDAVTVAARNNIRLGASQIKLMTGGGVASLYDQLEDTQFFEEEIRAAVKAAEDVGTYVMVHVYVPRAIKRAVLAGVKSIEHGHLIDEPTMEFMAQKGTWLSMQPFTYNDNQYPSKAQQDKHKIVVDGTDHTYNLAKKYQVKLAWGTDLLFNPMNTKNQNQGILKLQKWFTNYEILRMITYDNAQLLSLSGSRNSYPGKLGIIEENAWADMIILDGNAMDNIDLLGDPGKNILLIMKGGEIFKNIL</sequence>
<dbReference type="InterPro" id="IPR051781">
    <property type="entry name" value="Metallo-dep_Hydrolase"/>
</dbReference>
<dbReference type="RefSeq" id="WP_200755813.1">
    <property type="nucleotide sequence ID" value="NZ_AP023322.1"/>
</dbReference>
<dbReference type="Pfam" id="PF01979">
    <property type="entry name" value="Amidohydro_1"/>
    <property type="match status" value="1"/>
</dbReference>
<evidence type="ECO:0000313" key="3">
    <source>
        <dbReference type="Proteomes" id="UP000594042"/>
    </source>
</evidence>
<keyword evidence="2" id="KW-0378">Hydrolase</keyword>
<dbReference type="Gene3D" id="2.30.40.10">
    <property type="entry name" value="Urease, subunit C, domain 1"/>
    <property type="match status" value="1"/>
</dbReference>
<organism evidence="2 3">
    <name type="scientific">Coprobacter secundus subsp. similis</name>
    <dbReference type="NCBI Taxonomy" id="2751153"/>
    <lineage>
        <taxon>Bacteria</taxon>
        <taxon>Pseudomonadati</taxon>
        <taxon>Bacteroidota</taxon>
        <taxon>Bacteroidia</taxon>
        <taxon>Bacteroidales</taxon>
        <taxon>Barnesiellaceae</taxon>
        <taxon>Coprobacter</taxon>
    </lineage>
</organism>
<dbReference type="PANTHER" id="PTHR43135">
    <property type="entry name" value="ALPHA-D-RIBOSE 1-METHYLPHOSPHONATE 5-TRIPHOSPHATE DIPHOSPHATASE"/>
    <property type="match status" value="1"/>
</dbReference>
<dbReference type="SUPFAM" id="SSF51338">
    <property type="entry name" value="Composite domain of metallo-dependent hydrolases"/>
    <property type="match status" value="2"/>
</dbReference>
<dbReference type="InterPro" id="IPR032466">
    <property type="entry name" value="Metal_Hydrolase"/>
</dbReference>
<dbReference type="Gene3D" id="3.20.20.140">
    <property type="entry name" value="Metal-dependent hydrolases"/>
    <property type="match status" value="1"/>
</dbReference>
<dbReference type="AlphaFoldDB" id="A0A7G1HX88"/>